<dbReference type="AlphaFoldDB" id="A0A4R2HGR7"/>
<sequence length="32" mass="3586">MAFDNVERRALCRLPIALRFQPAVVVTAWKGG</sequence>
<reference evidence="1 2" key="1">
    <citation type="journal article" date="2015" name="Stand. Genomic Sci.">
        <title>Genomic Encyclopedia of Bacterial and Archaeal Type Strains, Phase III: the genomes of soil and plant-associated and newly described type strains.</title>
        <authorList>
            <person name="Whitman W.B."/>
            <person name="Woyke T."/>
            <person name="Klenk H.P."/>
            <person name="Zhou Y."/>
            <person name="Lilburn T.G."/>
            <person name="Beck B.J."/>
            <person name="De Vos P."/>
            <person name="Vandamme P."/>
            <person name="Eisen J.A."/>
            <person name="Garrity G."/>
            <person name="Hugenholtz P."/>
            <person name="Kyrpides N.C."/>
        </authorList>
    </citation>
    <scope>NUCLEOTIDE SEQUENCE [LARGE SCALE GENOMIC DNA]</scope>
    <source>
        <strain evidence="1 2">VKM Ac-2572</strain>
    </source>
</reference>
<dbReference type="EMBL" id="SLWN01000006">
    <property type="protein sequence ID" value="TCO28147.1"/>
    <property type="molecule type" value="Genomic_DNA"/>
</dbReference>
<organism evidence="1 2">
    <name type="scientific">Kribbella steppae</name>
    <dbReference type="NCBI Taxonomy" id="2512223"/>
    <lineage>
        <taxon>Bacteria</taxon>
        <taxon>Bacillati</taxon>
        <taxon>Actinomycetota</taxon>
        <taxon>Actinomycetes</taxon>
        <taxon>Propionibacteriales</taxon>
        <taxon>Kribbellaceae</taxon>
        <taxon>Kribbella</taxon>
    </lineage>
</organism>
<gene>
    <name evidence="1" type="ORF">EV652_106130</name>
</gene>
<accession>A0A4R2HGR7</accession>
<name>A0A4R2HGR7_9ACTN</name>
<protein>
    <submittedName>
        <fullName evidence="1">Uncharacterized protein</fullName>
    </submittedName>
</protein>
<keyword evidence="2" id="KW-1185">Reference proteome</keyword>
<evidence type="ECO:0000313" key="2">
    <source>
        <dbReference type="Proteomes" id="UP000294508"/>
    </source>
</evidence>
<comment type="caution">
    <text evidence="1">The sequence shown here is derived from an EMBL/GenBank/DDBJ whole genome shotgun (WGS) entry which is preliminary data.</text>
</comment>
<evidence type="ECO:0000313" key="1">
    <source>
        <dbReference type="EMBL" id="TCO28147.1"/>
    </source>
</evidence>
<dbReference type="Proteomes" id="UP000294508">
    <property type="component" value="Unassembled WGS sequence"/>
</dbReference>
<proteinExistence type="predicted"/>